<feature type="domain" description="EF-hand" evidence="3">
    <location>
        <begin position="23"/>
        <end position="58"/>
    </location>
</feature>
<keyword evidence="5" id="KW-1185">Reference proteome</keyword>
<dbReference type="AlphaFoldDB" id="A0A2I0J335"/>
<evidence type="ECO:0000313" key="5">
    <source>
        <dbReference type="Proteomes" id="UP000233551"/>
    </source>
</evidence>
<feature type="region of interest" description="Disordered" evidence="2">
    <location>
        <begin position="98"/>
        <end position="195"/>
    </location>
</feature>
<sequence length="241" mass="26717">MGLPKAWMVYPRVLPKSITAAVMQKKTMKDYFRKFDCNGDGKLNQRELAMAFRQLGAMAPGLRALLAILKADENGDGYISEDELDKLVDYAIERAQNARNSQLSRTPSSPATLGSHTNFPFSSPTTEPSARPRPNPSSRDTPSSETESWTRFFVSAFPPRGQTRTPNHESLPSRPPETSRSRESPRPVATAPPNRVLPPQFLPLVLTGLVSLFFGLNRRVAQQPSLRLSQAADDLVQQRTA</sequence>
<evidence type="ECO:0000313" key="4">
    <source>
        <dbReference type="EMBL" id="PKI50645.1"/>
    </source>
</evidence>
<name>A0A2I0J335_PUNGR</name>
<organism evidence="4 5">
    <name type="scientific">Punica granatum</name>
    <name type="common">Pomegranate</name>
    <dbReference type="NCBI Taxonomy" id="22663"/>
    <lineage>
        <taxon>Eukaryota</taxon>
        <taxon>Viridiplantae</taxon>
        <taxon>Streptophyta</taxon>
        <taxon>Embryophyta</taxon>
        <taxon>Tracheophyta</taxon>
        <taxon>Spermatophyta</taxon>
        <taxon>Magnoliopsida</taxon>
        <taxon>eudicotyledons</taxon>
        <taxon>Gunneridae</taxon>
        <taxon>Pentapetalae</taxon>
        <taxon>rosids</taxon>
        <taxon>malvids</taxon>
        <taxon>Myrtales</taxon>
        <taxon>Lythraceae</taxon>
        <taxon>Punica</taxon>
    </lineage>
</organism>
<evidence type="ECO:0000256" key="2">
    <source>
        <dbReference type="SAM" id="MobiDB-lite"/>
    </source>
</evidence>
<accession>A0A2I0J335</accession>
<feature type="compositionally biased region" description="Polar residues" evidence="2">
    <location>
        <begin position="98"/>
        <end position="127"/>
    </location>
</feature>
<dbReference type="Pfam" id="PF13499">
    <property type="entry name" value="EF-hand_7"/>
    <property type="match status" value="1"/>
</dbReference>
<protein>
    <recommendedName>
        <fullName evidence="3">EF-hand domain-containing protein</fullName>
    </recommendedName>
</protein>
<feature type="compositionally biased region" description="Polar residues" evidence="2">
    <location>
        <begin position="140"/>
        <end position="149"/>
    </location>
</feature>
<dbReference type="InterPro" id="IPR002048">
    <property type="entry name" value="EF_hand_dom"/>
</dbReference>
<dbReference type="CDD" id="cd00051">
    <property type="entry name" value="EFh"/>
    <property type="match status" value="1"/>
</dbReference>
<reference evidence="4 5" key="1">
    <citation type="submission" date="2017-11" db="EMBL/GenBank/DDBJ databases">
        <title>De-novo sequencing of pomegranate (Punica granatum L.) genome.</title>
        <authorList>
            <person name="Akparov Z."/>
            <person name="Amiraslanov A."/>
            <person name="Hajiyeva S."/>
            <person name="Abbasov M."/>
            <person name="Kaur K."/>
            <person name="Hamwieh A."/>
            <person name="Solovyev V."/>
            <person name="Salamov A."/>
            <person name="Braich B."/>
            <person name="Kosarev P."/>
            <person name="Mahmoud A."/>
            <person name="Hajiyev E."/>
            <person name="Babayeva S."/>
            <person name="Izzatullayeva V."/>
            <person name="Mammadov A."/>
            <person name="Mammadov A."/>
            <person name="Sharifova S."/>
            <person name="Ojaghi J."/>
            <person name="Eynullazada K."/>
            <person name="Bayramov B."/>
            <person name="Abdulazimova A."/>
            <person name="Shahmuradov I."/>
        </authorList>
    </citation>
    <scope>NUCLEOTIDE SEQUENCE [LARGE SCALE GENOMIC DNA]</scope>
    <source>
        <strain evidence="5">cv. AG2017</strain>
        <tissue evidence="4">Leaf</tissue>
    </source>
</reference>
<dbReference type="InterPro" id="IPR011992">
    <property type="entry name" value="EF-hand-dom_pair"/>
</dbReference>
<dbReference type="PROSITE" id="PS50222">
    <property type="entry name" value="EF_HAND_2"/>
    <property type="match status" value="1"/>
</dbReference>
<dbReference type="EMBL" id="PGOL01002090">
    <property type="protein sequence ID" value="PKI50645.1"/>
    <property type="molecule type" value="Genomic_DNA"/>
</dbReference>
<dbReference type="SUPFAM" id="SSF47473">
    <property type="entry name" value="EF-hand"/>
    <property type="match status" value="1"/>
</dbReference>
<dbReference type="InterPro" id="IPR018247">
    <property type="entry name" value="EF_Hand_1_Ca_BS"/>
</dbReference>
<dbReference type="GO" id="GO:0005509">
    <property type="term" value="F:calcium ion binding"/>
    <property type="evidence" value="ECO:0007669"/>
    <property type="project" value="InterPro"/>
</dbReference>
<proteinExistence type="predicted"/>
<dbReference type="STRING" id="22663.A0A2I0J335"/>
<dbReference type="PROSITE" id="PS00018">
    <property type="entry name" value="EF_HAND_1"/>
    <property type="match status" value="2"/>
</dbReference>
<evidence type="ECO:0000259" key="3">
    <source>
        <dbReference type="PROSITE" id="PS50222"/>
    </source>
</evidence>
<dbReference type="SMART" id="SM00054">
    <property type="entry name" value="EFh"/>
    <property type="match status" value="2"/>
</dbReference>
<dbReference type="Gene3D" id="1.10.238.10">
    <property type="entry name" value="EF-hand"/>
    <property type="match status" value="1"/>
</dbReference>
<dbReference type="Proteomes" id="UP000233551">
    <property type="component" value="Unassembled WGS sequence"/>
</dbReference>
<comment type="caution">
    <text evidence="4">The sequence shown here is derived from an EMBL/GenBank/DDBJ whole genome shotgun (WGS) entry which is preliminary data.</text>
</comment>
<keyword evidence="1" id="KW-0106">Calcium</keyword>
<evidence type="ECO:0000256" key="1">
    <source>
        <dbReference type="ARBA" id="ARBA00022837"/>
    </source>
</evidence>
<gene>
    <name evidence="4" type="ORF">CRG98_028957</name>
</gene>